<dbReference type="GO" id="GO:0009279">
    <property type="term" value="C:cell outer membrane"/>
    <property type="evidence" value="ECO:0007669"/>
    <property type="project" value="UniProtKB-SubCell"/>
</dbReference>
<evidence type="ECO:0000256" key="6">
    <source>
        <dbReference type="SAM" id="SignalP"/>
    </source>
</evidence>
<comment type="subcellular location">
    <subcellularLocation>
        <location evidence="1">Cell outer membrane</location>
    </subcellularLocation>
</comment>
<dbReference type="InterPro" id="IPR033985">
    <property type="entry name" value="SusD-like_N"/>
</dbReference>
<dbReference type="SUPFAM" id="SSF48452">
    <property type="entry name" value="TPR-like"/>
    <property type="match status" value="1"/>
</dbReference>
<evidence type="ECO:0000313" key="10">
    <source>
        <dbReference type="Proteomes" id="UP000390763"/>
    </source>
</evidence>
<sequence length="555" mass="61943">MKNYINKIFGCAILASATMLASCGSDYLETKPTSSVGSEDAVATTEMAYKALNGIARCQTTQHYAFTQGFAGENAIMRLYENLPSQNYNYNAHASGWAPIHNQQFHNRTNTIYDGYAWYYYYQLIGQANTIIARIDAAAGSESDKKFIKASALAFRAYSYEKLIHYYCYRWQDSNNGASQGVVLRLDESTGDAPYATLAETVDQIYKDCQEAITLFGESGIDRPASEVWIPNANVAHAVYARAALFRQDYQTALDQAKLAKQGYPLMSNADYKAGFCEPTSEWIMGSYGDASENNWYWSYGTQGACNGHYATAEGMTTGAGTIGHELISRIPNNDARKQNFLTEDKFPNFDPAKESAFYWTFGYVGLEPDNQSNPSISEKNDHYAQADSIVKAHAVKGLNAPYQAGFYYLDANLKFFVTDQPGVSYLPFIRSSEMVLIEAEANYFLHHEAEAQAALVELNATSGRNPEYTCTKTGEELLSEIQDYRCLELWGEGFEWSDFKRWNKAVVRKTFKEGGNAHSTVAITINPEDGNKWTWGVPLNETDYNADATAPEIN</sequence>
<evidence type="ECO:0000259" key="8">
    <source>
        <dbReference type="Pfam" id="PF14322"/>
    </source>
</evidence>
<feature type="signal peptide" evidence="6">
    <location>
        <begin position="1"/>
        <end position="21"/>
    </location>
</feature>
<dbReference type="Proteomes" id="UP000390763">
    <property type="component" value="Unassembled WGS sequence"/>
</dbReference>
<dbReference type="PROSITE" id="PS51257">
    <property type="entry name" value="PROKAR_LIPOPROTEIN"/>
    <property type="match status" value="1"/>
</dbReference>
<dbReference type="RefSeq" id="WP_153087732.1">
    <property type="nucleotide sequence ID" value="NZ_VZAO01000083.1"/>
</dbReference>
<evidence type="ECO:0000256" key="4">
    <source>
        <dbReference type="ARBA" id="ARBA00023136"/>
    </source>
</evidence>
<protein>
    <submittedName>
        <fullName evidence="9">RagB/SusD family nutrient uptake outer membrane protein</fullName>
    </submittedName>
</protein>
<comment type="caution">
    <text evidence="9">The sequence shown here is derived from an EMBL/GenBank/DDBJ whole genome shotgun (WGS) entry which is preliminary data.</text>
</comment>
<feature type="chain" id="PRO_5044189460" evidence="6">
    <location>
        <begin position="22"/>
        <end position="555"/>
    </location>
</feature>
<accession>A0AB35ZEP1</accession>
<evidence type="ECO:0000259" key="7">
    <source>
        <dbReference type="Pfam" id="PF07980"/>
    </source>
</evidence>
<gene>
    <name evidence="9" type="ORF">F7D62_04490</name>
</gene>
<dbReference type="Gene3D" id="1.25.40.390">
    <property type="match status" value="1"/>
</dbReference>
<dbReference type="AlphaFoldDB" id="A0AB35ZEP1"/>
<evidence type="ECO:0000313" key="9">
    <source>
        <dbReference type="EMBL" id="MQO03380.1"/>
    </source>
</evidence>
<proteinExistence type="inferred from homology"/>
<dbReference type="EMBL" id="VZBT01000041">
    <property type="protein sequence ID" value="MQO03380.1"/>
    <property type="molecule type" value="Genomic_DNA"/>
</dbReference>
<name>A0AB35ZEP1_9BACT</name>
<dbReference type="InterPro" id="IPR011990">
    <property type="entry name" value="TPR-like_helical_dom_sf"/>
</dbReference>
<dbReference type="Pfam" id="PF14322">
    <property type="entry name" value="SusD-like_3"/>
    <property type="match status" value="1"/>
</dbReference>
<organism evidence="9 10">
    <name type="scientific">Segatella copri</name>
    <dbReference type="NCBI Taxonomy" id="165179"/>
    <lineage>
        <taxon>Bacteria</taxon>
        <taxon>Pseudomonadati</taxon>
        <taxon>Bacteroidota</taxon>
        <taxon>Bacteroidia</taxon>
        <taxon>Bacteroidales</taxon>
        <taxon>Prevotellaceae</taxon>
        <taxon>Segatella</taxon>
    </lineage>
</organism>
<evidence type="ECO:0000256" key="5">
    <source>
        <dbReference type="ARBA" id="ARBA00023237"/>
    </source>
</evidence>
<feature type="domain" description="RagB/SusD" evidence="7">
    <location>
        <begin position="282"/>
        <end position="514"/>
    </location>
</feature>
<evidence type="ECO:0000256" key="2">
    <source>
        <dbReference type="ARBA" id="ARBA00006275"/>
    </source>
</evidence>
<dbReference type="Pfam" id="PF07980">
    <property type="entry name" value="SusD_RagB"/>
    <property type="match status" value="1"/>
</dbReference>
<dbReference type="InterPro" id="IPR012944">
    <property type="entry name" value="SusD_RagB_dom"/>
</dbReference>
<reference evidence="10" key="1">
    <citation type="submission" date="2019-09" db="EMBL/GenBank/DDBJ databases">
        <title>Distinct polysaccharide growth profiles of human intestinal Prevotella copri isolates.</title>
        <authorList>
            <person name="Fehlner-Peach H."/>
            <person name="Magnabosco C."/>
            <person name="Raghavan V."/>
            <person name="Scher J.U."/>
            <person name="Tett A."/>
            <person name="Cox L.M."/>
            <person name="Gottsegen C."/>
            <person name="Watters A."/>
            <person name="Wiltshire- Gordon J.D."/>
            <person name="Segata N."/>
            <person name="Bonneau R."/>
            <person name="Littman D.R."/>
        </authorList>
    </citation>
    <scope>NUCLEOTIDE SEQUENCE [LARGE SCALE GENOMIC DNA]</scope>
    <source>
        <strain evidence="10">iAK279</strain>
    </source>
</reference>
<feature type="domain" description="SusD-like N-terminal" evidence="8">
    <location>
        <begin position="79"/>
        <end position="219"/>
    </location>
</feature>
<comment type="similarity">
    <text evidence="2">Belongs to the SusD family.</text>
</comment>
<evidence type="ECO:0000256" key="3">
    <source>
        <dbReference type="ARBA" id="ARBA00022729"/>
    </source>
</evidence>
<keyword evidence="5" id="KW-0998">Cell outer membrane</keyword>
<keyword evidence="4" id="KW-0472">Membrane</keyword>
<keyword evidence="3 6" id="KW-0732">Signal</keyword>
<evidence type="ECO:0000256" key="1">
    <source>
        <dbReference type="ARBA" id="ARBA00004442"/>
    </source>
</evidence>